<dbReference type="GO" id="GO:0006955">
    <property type="term" value="P:immune response"/>
    <property type="evidence" value="ECO:0007669"/>
    <property type="project" value="InterPro"/>
</dbReference>
<gene>
    <name evidence="2" type="primary">Mgf</name>
    <name evidence="2" type="ORF">GLABRA_R14244</name>
</gene>
<organism evidence="2 3">
    <name type="scientific">Glaucidium brasilianum</name>
    <name type="common">Ferruginous pygmy-owl</name>
    <dbReference type="NCBI Taxonomy" id="78217"/>
    <lineage>
        <taxon>Eukaryota</taxon>
        <taxon>Metazoa</taxon>
        <taxon>Chordata</taxon>
        <taxon>Craniata</taxon>
        <taxon>Vertebrata</taxon>
        <taxon>Euteleostomi</taxon>
        <taxon>Archelosauria</taxon>
        <taxon>Archosauria</taxon>
        <taxon>Dinosauria</taxon>
        <taxon>Saurischia</taxon>
        <taxon>Theropoda</taxon>
        <taxon>Coelurosauria</taxon>
        <taxon>Aves</taxon>
        <taxon>Neognathae</taxon>
        <taxon>Neoaves</taxon>
        <taxon>Telluraves</taxon>
        <taxon>Strigiformes</taxon>
        <taxon>Strigidae</taxon>
        <taxon>Glaucidium</taxon>
    </lineage>
</organism>
<dbReference type="GO" id="GO:0005125">
    <property type="term" value="F:cytokine activity"/>
    <property type="evidence" value="ECO:0007669"/>
    <property type="project" value="InterPro"/>
</dbReference>
<evidence type="ECO:0000256" key="1">
    <source>
        <dbReference type="ARBA" id="ARBA00007432"/>
    </source>
</evidence>
<feature type="non-terminal residue" evidence="2">
    <location>
        <position position="253"/>
    </location>
</feature>
<comment type="caution">
    <text evidence="2">The sequence shown here is derived from an EMBL/GenBank/DDBJ whole genome shotgun (WGS) entry which is preliminary data.</text>
</comment>
<dbReference type="PANTHER" id="PTHR10511">
    <property type="entry name" value="GRANULOCYTE COLONY-STIMULATING FACTOR"/>
    <property type="match status" value="1"/>
</dbReference>
<sequence>PAGTLALLGGGGWAPWRALHGGGVAELSGDQDGGGFLHKNLEFTGGGKGDVAALQRGGCATFQLGGGEELLLVRQEGGGAQAPLEQCRGGAFRTEGGGGQIRDGLRAGGGSLAAVLELLGGGAGLVETLQRGGANLSSNIQQGGGAGGTHRGFGGGGACPCGDSGGGGGSAAILPRGGGGTASARPQMEGGGLATVTYPTGGGATVTYPTGGGGGLPAFSSRFQGGGGGFFILANWGGVLETAYRALGGGARL</sequence>
<dbReference type="Gene3D" id="1.20.1250.10">
    <property type="match status" value="1"/>
</dbReference>
<dbReference type="EMBL" id="VXAP01001086">
    <property type="protein sequence ID" value="NXL39532.1"/>
    <property type="molecule type" value="Genomic_DNA"/>
</dbReference>
<keyword evidence="3" id="KW-1185">Reference proteome</keyword>
<dbReference type="SMART" id="SM00126">
    <property type="entry name" value="IL6"/>
    <property type="match status" value="1"/>
</dbReference>
<dbReference type="GO" id="GO:0005576">
    <property type="term" value="C:extracellular region"/>
    <property type="evidence" value="ECO:0007669"/>
    <property type="project" value="InterPro"/>
</dbReference>
<dbReference type="GO" id="GO:0045639">
    <property type="term" value="P:positive regulation of myeloid cell differentiation"/>
    <property type="evidence" value="ECO:0007669"/>
    <property type="project" value="InterPro"/>
</dbReference>
<feature type="non-terminal residue" evidence="2">
    <location>
        <position position="1"/>
    </location>
</feature>
<dbReference type="AlphaFoldDB" id="A0A7L0SDS2"/>
<comment type="similarity">
    <text evidence="1">Belongs to the IL-6 superfamily.</text>
</comment>
<evidence type="ECO:0000313" key="3">
    <source>
        <dbReference type="Proteomes" id="UP000591073"/>
    </source>
</evidence>
<dbReference type="Proteomes" id="UP000591073">
    <property type="component" value="Unassembled WGS sequence"/>
</dbReference>
<dbReference type="InterPro" id="IPR030474">
    <property type="entry name" value="IL-6/GCSF/MGF"/>
</dbReference>
<proteinExistence type="inferred from homology"/>
<name>A0A7L0SDS2_GLABR</name>
<dbReference type="GO" id="GO:0005130">
    <property type="term" value="F:granulocyte colony-stimulating factor receptor binding"/>
    <property type="evidence" value="ECO:0007669"/>
    <property type="project" value="TreeGrafter"/>
</dbReference>
<dbReference type="InterPro" id="IPR040117">
    <property type="entry name" value="GCSF/MGF"/>
</dbReference>
<dbReference type="OrthoDB" id="9896489at2759"/>
<protein>
    <submittedName>
        <fullName evidence="2">MGF factor</fullName>
    </submittedName>
</protein>
<evidence type="ECO:0000313" key="2">
    <source>
        <dbReference type="EMBL" id="NXL39532.1"/>
    </source>
</evidence>
<accession>A0A7L0SDS2</accession>
<dbReference type="InterPro" id="IPR009079">
    <property type="entry name" value="4_helix_cytokine-like_core"/>
</dbReference>
<reference evidence="2 3" key="1">
    <citation type="submission" date="2019-09" db="EMBL/GenBank/DDBJ databases">
        <title>Bird 10,000 Genomes (B10K) Project - Family phase.</title>
        <authorList>
            <person name="Zhang G."/>
        </authorList>
    </citation>
    <scope>NUCLEOTIDE SEQUENCE [LARGE SCALE GENOMIC DNA]</scope>
    <source>
        <strain evidence="2">B10K-DU-008-63</strain>
    </source>
</reference>
<dbReference type="PANTHER" id="PTHR10511:SF2">
    <property type="entry name" value="GRANULOCYTE COLONY-STIMULATING FACTOR"/>
    <property type="match status" value="1"/>
</dbReference>